<dbReference type="RefSeq" id="WP_100689589.1">
    <property type="nucleotide sequence ID" value="NZ_JBHTBD010000003.1"/>
</dbReference>
<evidence type="ECO:0000313" key="1">
    <source>
        <dbReference type="EMBL" id="MFC7295310.1"/>
    </source>
</evidence>
<evidence type="ECO:0008006" key="3">
    <source>
        <dbReference type="Google" id="ProtNLM"/>
    </source>
</evidence>
<reference evidence="2" key="1">
    <citation type="journal article" date="2019" name="Int. J. Syst. Evol. Microbiol.">
        <title>The Global Catalogue of Microorganisms (GCM) 10K type strain sequencing project: providing services to taxonomists for standard genome sequencing and annotation.</title>
        <authorList>
            <consortium name="The Broad Institute Genomics Platform"/>
            <consortium name="The Broad Institute Genome Sequencing Center for Infectious Disease"/>
            <person name="Wu L."/>
            <person name="Ma J."/>
        </authorList>
    </citation>
    <scope>NUCLEOTIDE SEQUENCE [LARGE SCALE GENOMIC DNA]</scope>
    <source>
        <strain evidence="2">CCUG 60559</strain>
    </source>
</reference>
<evidence type="ECO:0000313" key="2">
    <source>
        <dbReference type="Proteomes" id="UP001596506"/>
    </source>
</evidence>
<name>A0ABW2IX40_9GAMM</name>
<protein>
    <recommendedName>
        <fullName evidence="3">Apea-like HEPN domain-containing protein</fullName>
    </recommendedName>
</protein>
<organism evidence="1 2">
    <name type="scientific">Marinobacter aromaticivorans</name>
    <dbReference type="NCBI Taxonomy" id="1494078"/>
    <lineage>
        <taxon>Bacteria</taxon>
        <taxon>Pseudomonadati</taxon>
        <taxon>Pseudomonadota</taxon>
        <taxon>Gammaproteobacteria</taxon>
        <taxon>Pseudomonadales</taxon>
        <taxon>Marinobacteraceae</taxon>
        <taxon>Marinobacter</taxon>
    </lineage>
</organism>
<comment type="caution">
    <text evidence="1">The sequence shown here is derived from an EMBL/GenBank/DDBJ whole genome shotgun (WGS) entry which is preliminary data.</text>
</comment>
<proteinExistence type="predicted"/>
<sequence length="697" mass="80726">MDDTEPFSTSQRDYAVDNNESPFDAVLLLESAKLPLQSKNIVYETISGTKNAIKLKKENTYHEIIFKACSSGFQSDWFSGLSVRSKPAYFDRVRKFFDWINDSGYDTSDKGRYKVLKAYEAYCLNDRNLKSSSLVWINTVIREGLYCRSISEPELVFLQTLLSLSQPAKAPEPEPVTLSGWFELPWLRSVLGEQTYLQLESPRMLFNSFRATIAITLIYLLEQRKRWEFSSEIEIDTTHQGWQYDWNRALLERYGKFTKQFDPEDEFSHLLWLDLVTPTGQKALKEKISKTGLHRLPRRIRNKNKDTTPWQKPTFFHPDYQTRYSHVEELLCAWLVACEAVQPTDIPKLRTNNYVRERTSSGRLIAIECTYYKGRSGSFKQSTIHMGSDPWAQAMDRYMKGLSEPSLFKTNVVRQDSLSFQKIQKRSLSRHNAISLLFKIWMLPSFQRRLESELKRIKATPLFLEAMLALVHGDENYFTFYNRTGKSAEEYRKITPRALPTHVFSLTHIKNTAVHAGTDAYREADLINYHSHTSLTERTSYLTDKNKEWVNQAGRITRLVLHDLQNVVFQPSISAIDQSVHDLELRTRVSAATNSNDIVTHPLQGRTVESEGVDTIVVSDTSDTALYFIHYITQAEKMLPKLLAVRPDWVERELIVQVEWMTRTLTRMQATASAQKSYQELADHLPPLFAHLLETTE</sequence>
<dbReference type="EMBL" id="JBHTBD010000003">
    <property type="protein sequence ID" value="MFC7295310.1"/>
    <property type="molecule type" value="Genomic_DNA"/>
</dbReference>
<dbReference type="Proteomes" id="UP001596506">
    <property type="component" value="Unassembled WGS sequence"/>
</dbReference>
<accession>A0ABW2IX40</accession>
<gene>
    <name evidence="1" type="ORF">ACFQQA_11295</name>
</gene>
<keyword evidence="2" id="KW-1185">Reference proteome</keyword>